<dbReference type="EMBL" id="WELI01000012">
    <property type="protein sequence ID" value="KAB7727052.1"/>
    <property type="molecule type" value="Genomic_DNA"/>
</dbReference>
<keyword evidence="4" id="KW-1185">Reference proteome</keyword>
<proteinExistence type="predicted"/>
<evidence type="ECO:0008006" key="5">
    <source>
        <dbReference type="Google" id="ProtNLM"/>
    </source>
</evidence>
<evidence type="ECO:0000313" key="3">
    <source>
        <dbReference type="EMBL" id="KAB7727052.1"/>
    </source>
</evidence>
<feature type="region of interest" description="Disordered" evidence="1">
    <location>
        <begin position="26"/>
        <end position="53"/>
    </location>
</feature>
<comment type="caution">
    <text evidence="3">The sequence shown here is derived from an EMBL/GenBank/DDBJ whole genome shotgun (WGS) entry which is preliminary data.</text>
</comment>
<sequence>MNYTRLFSVLAFGLITLTTVSAQTPTDAPAQSYHRNPNSYGQPPYGRPDYRDRDRDYGYDRGYYGDDWRRRNWDGYGPDEYRFDHEFWRGHWRDELDLSRAQRREMERIDAYYDRFRVSPRDPRFRQMQRQKFGDMLSVMTPRQRAIVLNRVQPYRDQYGNRGNGPYRRPGYPGY</sequence>
<dbReference type="AlphaFoldDB" id="A0A7J5TU07"/>
<evidence type="ECO:0000256" key="2">
    <source>
        <dbReference type="SAM" id="SignalP"/>
    </source>
</evidence>
<gene>
    <name evidence="3" type="ORF">F5984_22715</name>
</gene>
<feature type="signal peptide" evidence="2">
    <location>
        <begin position="1"/>
        <end position="22"/>
    </location>
</feature>
<accession>A0A7J5TU07</accession>
<reference evidence="3 4" key="1">
    <citation type="submission" date="2019-10" db="EMBL/GenBank/DDBJ databases">
        <title>Rudanella paleaurantiibacter sp. nov., isolated from sludge.</title>
        <authorList>
            <person name="Xu S.Q."/>
        </authorList>
    </citation>
    <scope>NUCLEOTIDE SEQUENCE [LARGE SCALE GENOMIC DNA]</scope>
    <source>
        <strain evidence="3 4">HX-22-17</strain>
    </source>
</reference>
<keyword evidence="2" id="KW-0732">Signal</keyword>
<dbReference type="RefSeq" id="WP_152126517.1">
    <property type="nucleotide sequence ID" value="NZ_WELI01000012.1"/>
</dbReference>
<organism evidence="3 4">
    <name type="scientific">Rudanella paleaurantiibacter</name>
    <dbReference type="NCBI Taxonomy" id="2614655"/>
    <lineage>
        <taxon>Bacteria</taxon>
        <taxon>Pseudomonadati</taxon>
        <taxon>Bacteroidota</taxon>
        <taxon>Cytophagia</taxon>
        <taxon>Cytophagales</taxon>
        <taxon>Cytophagaceae</taxon>
        <taxon>Rudanella</taxon>
    </lineage>
</organism>
<name>A0A7J5TU07_9BACT</name>
<protein>
    <recommendedName>
        <fullName evidence="5">DUF3106 domain-containing protein</fullName>
    </recommendedName>
</protein>
<evidence type="ECO:0000256" key="1">
    <source>
        <dbReference type="SAM" id="MobiDB-lite"/>
    </source>
</evidence>
<feature type="chain" id="PRO_5029719460" description="DUF3106 domain-containing protein" evidence="2">
    <location>
        <begin position="23"/>
        <end position="175"/>
    </location>
</feature>
<evidence type="ECO:0000313" key="4">
    <source>
        <dbReference type="Proteomes" id="UP000488299"/>
    </source>
</evidence>
<dbReference type="Proteomes" id="UP000488299">
    <property type="component" value="Unassembled WGS sequence"/>
</dbReference>